<evidence type="ECO:0000313" key="4">
    <source>
        <dbReference type="Proteomes" id="UP000789901"/>
    </source>
</evidence>
<dbReference type="Pfam" id="PF13181">
    <property type="entry name" value="TPR_8"/>
    <property type="match status" value="2"/>
</dbReference>
<dbReference type="Gene3D" id="1.25.40.10">
    <property type="entry name" value="Tetratricopeptide repeat domain"/>
    <property type="match status" value="2"/>
</dbReference>
<dbReference type="SUPFAM" id="SSF48452">
    <property type="entry name" value="TPR-like"/>
    <property type="match status" value="1"/>
</dbReference>
<evidence type="ECO:0000313" key="3">
    <source>
        <dbReference type="EMBL" id="CAG8700536.1"/>
    </source>
</evidence>
<keyword evidence="4" id="KW-1185">Reference proteome</keyword>
<dbReference type="PANTHER" id="PTHR12558:SF10">
    <property type="entry name" value="CELL DIVISION CYCLE PROTEIN 23 HOMOLOG"/>
    <property type="match status" value="1"/>
</dbReference>
<evidence type="ECO:0000256" key="1">
    <source>
        <dbReference type="ARBA" id="ARBA00022803"/>
    </source>
</evidence>
<comment type="caution">
    <text evidence="3">The sequence shown here is derived from an EMBL/GenBank/DDBJ whole genome shotgun (WGS) entry which is preliminary data.</text>
</comment>
<proteinExistence type="predicted"/>
<reference evidence="3 4" key="1">
    <citation type="submission" date="2021-06" db="EMBL/GenBank/DDBJ databases">
        <authorList>
            <person name="Kallberg Y."/>
            <person name="Tangrot J."/>
            <person name="Rosling A."/>
        </authorList>
    </citation>
    <scope>NUCLEOTIDE SEQUENCE [LARGE SCALE GENOMIC DNA]</scope>
    <source>
        <strain evidence="3 4">120-4 pot B 10/14</strain>
    </source>
</reference>
<feature type="non-terminal residue" evidence="3">
    <location>
        <position position="1"/>
    </location>
</feature>
<organism evidence="3 4">
    <name type="scientific">Gigaspora margarita</name>
    <dbReference type="NCBI Taxonomy" id="4874"/>
    <lineage>
        <taxon>Eukaryota</taxon>
        <taxon>Fungi</taxon>
        <taxon>Fungi incertae sedis</taxon>
        <taxon>Mucoromycota</taxon>
        <taxon>Glomeromycotina</taxon>
        <taxon>Glomeromycetes</taxon>
        <taxon>Diversisporales</taxon>
        <taxon>Gigasporaceae</taxon>
        <taxon>Gigaspora</taxon>
    </lineage>
</organism>
<keyword evidence="1 2" id="KW-0802">TPR repeat</keyword>
<dbReference type="Proteomes" id="UP000789901">
    <property type="component" value="Unassembled WGS sequence"/>
</dbReference>
<protein>
    <submittedName>
        <fullName evidence="3">46252_t:CDS:1</fullName>
    </submittedName>
</protein>
<feature type="repeat" description="TPR" evidence="2">
    <location>
        <begin position="67"/>
        <end position="100"/>
    </location>
</feature>
<gene>
    <name evidence="3" type="ORF">GMARGA_LOCUS12095</name>
</gene>
<dbReference type="PROSITE" id="PS50005">
    <property type="entry name" value="TPR"/>
    <property type="match status" value="1"/>
</dbReference>
<dbReference type="PANTHER" id="PTHR12558">
    <property type="entry name" value="CELL DIVISION CYCLE 16,23,27"/>
    <property type="match status" value="1"/>
</dbReference>
<evidence type="ECO:0000256" key="2">
    <source>
        <dbReference type="PROSITE-ProRule" id="PRU00339"/>
    </source>
</evidence>
<dbReference type="InterPro" id="IPR011990">
    <property type="entry name" value="TPR-like_helical_dom_sf"/>
</dbReference>
<dbReference type="EMBL" id="CAJVQB010007284">
    <property type="protein sequence ID" value="CAG8700536.1"/>
    <property type="molecule type" value="Genomic_DNA"/>
</dbReference>
<accession>A0ABN7V0K2</accession>
<dbReference type="InterPro" id="IPR019734">
    <property type="entry name" value="TPR_rpt"/>
</dbReference>
<name>A0ABN7V0K2_GIGMA</name>
<sequence>EHEKAISYFRRALQVNRKCLAAWTLMGHEYVELKNIHAVVVSYKRAVEPYYAIYYYQRSSALRPYDARMWLRLGALYEQLSVPNESIKAYNRALQCTDIDSSSKLQAELKLKSLSGSPDKDNVSEHYSE</sequence>